<gene>
    <name evidence="1" type="ORF">HHI36_000835</name>
</gene>
<evidence type="ECO:0000313" key="1">
    <source>
        <dbReference type="EMBL" id="KAL3286327.1"/>
    </source>
</evidence>
<evidence type="ECO:0000313" key="2">
    <source>
        <dbReference type="Proteomes" id="UP001516400"/>
    </source>
</evidence>
<comment type="caution">
    <text evidence="1">The sequence shown here is derived from an EMBL/GenBank/DDBJ whole genome shotgun (WGS) entry which is preliminary data.</text>
</comment>
<keyword evidence="2" id="KW-1185">Reference proteome</keyword>
<dbReference type="Proteomes" id="UP001516400">
    <property type="component" value="Unassembled WGS sequence"/>
</dbReference>
<dbReference type="EMBL" id="JABFTP020000185">
    <property type="protein sequence ID" value="KAL3286327.1"/>
    <property type="molecule type" value="Genomic_DNA"/>
</dbReference>
<reference evidence="1 2" key="1">
    <citation type="journal article" date="2021" name="BMC Biol.">
        <title>Horizontally acquired antibacterial genes associated with adaptive radiation of ladybird beetles.</title>
        <authorList>
            <person name="Li H.S."/>
            <person name="Tang X.F."/>
            <person name="Huang Y.H."/>
            <person name="Xu Z.Y."/>
            <person name="Chen M.L."/>
            <person name="Du X.Y."/>
            <person name="Qiu B.Y."/>
            <person name="Chen P.T."/>
            <person name="Zhang W."/>
            <person name="Slipinski A."/>
            <person name="Escalona H.E."/>
            <person name="Waterhouse R.M."/>
            <person name="Zwick A."/>
            <person name="Pang H."/>
        </authorList>
    </citation>
    <scope>NUCLEOTIDE SEQUENCE [LARGE SCALE GENOMIC DNA]</scope>
    <source>
        <strain evidence="1">SYSU2018</strain>
    </source>
</reference>
<sequence length="189" mass="21955">MKWLYTENSTTIDIKNCDKNENGNENVDNENQMSYVKKIIIIRTNEYSAAKGIGNCGDNESGAERVENKNQMSMAENTEINVKYEEKQRSYVKNESRSKGNFQYRLQRGNDKMKVCKNMFLSTLGLKERSVREWVTNPTVHGMPRTKDEKKKTIKQIKDDKSKTTMISFINSIPKLSSHYCRALQTNYI</sequence>
<name>A0ABD2P5V2_9CUCU</name>
<protein>
    <submittedName>
        <fullName evidence="1">Uncharacterized protein</fullName>
    </submittedName>
</protein>
<organism evidence="1 2">
    <name type="scientific">Cryptolaemus montrouzieri</name>
    <dbReference type="NCBI Taxonomy" id="559131"/>
    <lineage>
        <taxon>Eukaryota</taxon>
        <taxon>Metazoa</taxon>
        <taxon>Ecdysozoa</taxon>
        <taxon>Arthropoda</taxon>
        <taxon>Hexapoda</taxon>
        <taxon>Insecta</taxon>
        <taxon>Pterygota</taxon>
        <taxon>Neoptera</taxon>
        <taxon>Endopterygota</taxon>
        <taxon>Coleoptera</taxon>
        <taxon>Polyphaga</taxon>
        <taxon>Cucujiformia</taxon>
        <taxon>Coccinelloidea</taxon>
        <taxon>Coccinellidae</taxon>
        <taxon>Scymninae</taxon>
        <taxon>Scymnini</taxon>
        <taxon>Cryptolaemus</taxon>
    </lineage>
</organism>
<proteinExistence type="predicted"/>
<accession>A0ABD2P5V2</accession>
<dbReference type="AlphaFoldDB" id="A0ABD2P5V2"/>